<protein>
    <submittedName>
        <fullName evidence="1">Uncharacterized protein</fullName>
    </submittedName>
</protein>
<evidence type="ECO:0000313" key="2">
    <source>
        <dbReference type="Proteomes" id="UP001279734"/>
    </source>
</evidence>
<dbReference type="AlphaFoldDB" id="A0AAD3SBF1"/>
<dbReference type="Proteomes" id="UP001279734">
    <property type="component" value="Unassembled WGS sequence"/>
</dbReference>
<keyword evidence="2" id="KW-1185">Reference proteome</keyword>
<gene>
    <name evidence="1" type="ORF">Nepgr_009509</name>
</gene>
<evidence type="ECO:0000313" key="1">
    <source>
        <dbReference type="EMBL" id="GMH07669.1"/>
    </source>
</evidence>
<dbReference type="EMBL" id="BSYO01000007">
    <property type="protein sequence ID" value="GMH07669.1"/>
    <property type="molecule type" value="Genomic_DNA"/>
</dbReference>
<proteinExistence type="predicted"/>
<accession>A0AAD3SBF1</accession>
<organism evidence="1 2">
    <name type="scientific">Nepenthes gracilis</name>
    <name type="common">Slender pitcher plant</name>
    <dbReference type="NCBI Taxonomy" id="150966"/>
    <lineage>
        <taxon>Eukaryota</taxon>
        <taxon>Viridiplantae</taxon>
        <taxon>Streptophyta</taxon>
        <taxon>Embryophyta</taxon>
        <taxon>Tracheophyta</taxon>
        <taxon>Spermatophyta</taxon>
        <taxon>Magnoliopsida</taxon>
        <taxon>eudicotyledons</taxon>
        <taxon>Gunneridae</taxon>
        <taxon>Pentapetalae</taxon>
        <taxon>Caryophyllales</taxon>
        <taxon>Nepenthaceae</taxon>
        <taxon>Nepenthes</taxon>
    </lineage>
</organism>
<reference evidence="1" key="1">
    <citation type="submission" date="2023-05" db="EMBL/GenBank/DDBJ databases">
        <title>Nepenthes gracilis genome sequencing.</title>
        <authorList>
            <person name="Fukushima K."/>
        </authorList>
    </citation>
    <scope>NUCLEOTIDE SEQUENCE</scope>
    <source>
        <strain evidence="1">SING2019-196</strain>
    </source>
</reference>
<sequence length="91" mass="10194">MTAAREHLDLLEEARNKAQLCVAMYQSRVARYYNKKVKARRFEVGDLVLRSIAATGKNAGRNKLSPGGKDPSGLVMYFKMGRTSYEPKKVG</sequence>
<name>A0AAD3SBF1_NEPGR</name>
<comment type="caution">
    <text evidence="1">The sequence shown here is derived from an EMBL/GenBank/DDBJ whole genome shotgun (WGS) entry which is preliminary data.</text>
</comment>